<dbReference type="AlphaFoldDB" id="A0A264W2G0"/>
<proteinExistence type="predicted"/>
<sequence>MQEKGQLVRWIPLDGEVFDRFMKPMYLENLEFDGELRLTVGPENNRYQFIYERTERFFFPIRAHRIHLEVVRHDLEERIGDFIGNLKESGQPLSKYNHTFYKVANSSYLEEYLKIDDSIPDFEIAALEHHLYITDDYFIDVLANVQPTIKKL</sequence>
<organism evidence="1 2">
    <name type="scientific">Tetzosporium hominis</name>
    <dbReference type="NCBI Taxonomy" id="2020506"/>
    <lineage>
        <taxon>Bacteria</taxon>
        <taxon>Bacillati</taxon>
        <taxon>Bacillota</taxon>
        <taxon>Bacilli</taxon>
        <taxon>Bacillales</taxon>
        <taxon>Caryophanaceae</taxon>
        <taxon>Tetzosporium</taxon>
    </lineage>
</organism>
<keyword evidence="2" id="KW-1185">Reference proteome</keyword>
<name>A0A264W2G0_9BACL</name>
<dbReference type="RefSeq" id="WP_094942962.1">
    <property type="nucleotide sequence ID" value="NZ_NOKQ01000217.1"/>
</dbReference>
<accession>A0A264W2G0</accession>
<dbReference type="OrthoDB" id="2883027at2"/>
<comment type="caution">
    <text evidence="1">The sequence shown here is derived from an EMBL/GenBank/DDBJ whole genome shotgun (WGS) entry which is preliminary data.</text>
</comment>
<evidence type="ECO:0000313" key="2">
    <source>
        <dbReference type="Proteomes" id="UP000217065"/>
    </source>
</evidence>
<protein>
    <submittedName>
        <fullName evidence="1">Uncharacterized protein</fullName>
    </submittedName>
</protein>
<reference evidence="1 2" key="1">
    <citation type="submission" date="2017-07" db="EMBL/GenBank/DDBJ databases">
        <title>Tetzosporium hominis gen.nov. sp.nov.</title>
        <authorList>
            <person name="Tetz G."/>
            <person name="Tetz V."/>
        </authorList>
    </citation>
    <scope>NUCLEOTIDE SEQUENCE [LARGE SCALE GENOMIC DNA]</scope>
    <source>
        <strain evidence="1 2">VT-49</strain>
    </source>
</reference>
<dbReference type="EMBL" id="NOKQ01000217">
    <property type="protein sequence ID" value="OZS77786.1"/>
    <property type="molecule type" value="Genomic_DNA"/>
</dbReference>
<evidence type="ECO:0000313" key="1">
    <source>
        <dbReference type="EMBL" id="OZS77786.1"/>
    </source>
</evidence>
<gene>
    <name evidence="1" type="ORF">CF394_08505</name>
</gene>
<dbReference type="Proteomes" id="UP000217065">
    <property type="component" value="Unassembled WGS sequence"/>
</dbReference>